<feature type="domain" description="PA" evidence="11">
    <location>
        <begin position="415"/>
        <end position="476"/>
    </location>
</feature>
<name>A0A835FZS3_9POAL</name>
<feature type="signal peptide" evidence="9">
    <location>
        <begin position="1"/>
        <end position="32"/>
    </location>
</feature>
<dbReference type="Gene3D" id="2.60.40.2310">
    <property type="match status" value="1"/>
</dbReference>
<dbReference type="PROSITE" id="PS00138">
    <property type="entry name" value="SUBTILASE_SER"/>
    <property type="match status" value="1"/>
</dbReference>
<reference evidence="14" key="1">
    <citation type="submission" date="2020-07" db="EMBL/GenBank/DDBJ databases">
        <title>Genome sequence and genetic diversity analysis of an under-domesticated orphan crop, white fonio (Digitaria exilis).</title>
        <authorList>
            <person name="Bennetzen J.L."/>
            <person name="Chen S."/>
            <person name="Ma X."/>
            <person name="Wang X."/>
            <person name="Yssel A.E.J."/>
            <person name="Chaluvadi S.R."/>
            <person name="Johnson M."/>
            <person name="Gangashetty P."/>
            <person name="Hamidou F."/>
            <person name="Sanogo M.D."/>
            <person name="Zwaenepoel A."/>
            <person name="Wallace J."/>
            <person name="Van De Peer Y."/>
            <person name="Van Deynze A."/>
        </authorList>
    </citation>
    <scope>NUCLEOTIDE SEQUENCE</scope>
    <source>
        <tissue evidence="14">Leaves</tissue>
    </source>
</reference>
<dbReference type="InterPro" id="IPR045051">
    <property type="entry name" value="SBT"/>
</dbReference>
<dbReference type="GO" id="GO:0004252">
    <property type="term" value="F:serine-type endopeptidase activity"/>
    <property type="evidence" value="ECO:0007669"/>
    <property type="project" value="UniProtKB-UniRule"/>
</dbReference>
<evidence type="ECO:0000259" key="10">
    <source>
        <dbReference type="Pfam" id="PF00082"/>
    </source>
</evidence>
<dbReference type="InterPro" id="IPR046450">
    <property type="entry name" value="PA_dom_sf"/>
</dbReference>
<keyword evidence="15" id="KW-1185">Reference proteome</keyword>
<sequence length="739" mass="78331">MCASATPSNPHALLALSLLLFVSALQQQPASAEKKSYVIYLGGHSHGRGGAALASNRERARRSHHELLGSVLRSEARARYAIFYSYTRYINGFAAMLEEDEAAEVSRHPRVVSVFPNRGHRLHTTRSWEFLGMEEEGGRVKAGSIWAKARFGEGVVIGNLDTGVWPEAGSFRDDGMGPAPARWRGICQDQQASDDAQVRCNRKLIGARFFNKGYLATVGQEQVNPASTRDTDGHGTHTLSTAAGRLVPGANLFGYGNGTAKGGAPMARAASYKVCWRPVNGSECFDADIIAAFDAAIHDGVHVLSVSLGGSPAEYFRDGVAIGSFHAARHGVTVVCSAGNSGPAAGTVSNTAPWLLTVGASTMDREFPAYLVLDNKKRIKGQSLSPTHLPGNKYYPLISSEEAKGANATATQAKLCIEGSLDKAKVKGKIVVCVRGKNARVEKGEAVRRAGGVGLVLANDATSGNEPDITAPGVSILAAFTGLAGPTGLAFDERRVLFNAESGTSMSCPHVAGIAGLLKALHPDWSPAAIKSAIMTTARVQDNMRKPMSNSSFLRATPFGYGAGHVQPNRAADPGLVYDANATDYLGFLCSLGYNSSVIATFMAGASDASYACPAQAPKPEDLNYPSVAVPHLSPTGAARTVTRRVRNVGAGAAAYDARVHEPRGVAVEVAPRRLEFAAAGEEKQFTVTFRARRGYFLPGEYVFGRLLWSDGDGGHRVRSPLVVRVIDSNKKKKPLSVA</sequence>
<evidence type="ECO:0008006" key="16">
    <source>
        <dbReference type="Google" id="ProtNLM"/>
    </source>
</evidence>
<dbReference type="InterPro" id="IPR036852">
    <property type="entry name" value="Peptidase_S8/S53_dom_sf"/>
</dbReference>
<dbReference type="InterPro" id="IPR010259">
    <property type="entry name" value="S8pro/Inhibitor_I9"/>
</dbReference>
<dbReference type="InterPro" id="IPR041469">
    <property type="entry name" value="Subtilisin-like_FN3"/>
</dbReference>
<dbReference type="InterPro" id="IPR023828">
    <property type="entry name" value="Peptidase_S8_Ser-AS"/>
</dbReference>
<evidence type="ECO:0000256" key="7">
    <source>
        <dbReference type="PIRSR" id="PIRSR615500-1"/>
    </source>
</evidence>
<gene>
    <name evidence="14" type="ORF">HU200_001011</name>
</gene>
<evidence type="ECO:0000259" key="12">
    <source>
        <dbReference type="Pfam" id="PF05922"/>
    </source>
</evidence>
<dbReference type="PANTHER" id="PTHR10795">
    <property type="entry name" value="PROPROTEIN CONVERTASE SUBTILISIN/KEXIN"/>
    <property type="match status" value="1"/>
</dbReference>
<evidence type="ECO:0000256" key="8">
    <source>
        <dbReference type="PROSITE-ProRule" id="PRU01240"/>
    </source>
</evidence>
<feature type="active site" description="Charge relay system" evidence="7 8">
    <location>
        <position position="234"/>
    </location>
</feature>
<dbReference type="InterPro" id="IPR037045">
    <property type="entry name" value="S8pro/Inhibitor_I9_sf"/>
</dbReference>
<dbReference type="CDD" id="cd04852">
    <property type="entry name" value="Peptidases_S8_3"/>
    <property type="match status" value="1"/>
</dbReference>
<evidence type="ECO:0000256" key="5">
    <source>
        <dbReference type="ARBA" id="ARBA00022825"/>
    </source>
</evidence>
<feature type="domain" description="Subtilisin-like protease fibronectin type-III" evidence="13">
    <location>
        <begin position="622"/>
        <end position="724"/>
    </location>
</feature>
<dbReference type="Gene3D" id="3.30.70.80">
    <property type="entry name" value="Peptidase S8 propeptide/proteinase inhibitor I9"/>
    <property type="match status" value="1"/>
</dbReference>
<dbReference type="InterPro" id="IPR015500">
    <property type="entry name" value="Peptidase_S8_subtilisin-rel"/>
</dbReference>
<dbReference type="OrthoDB" id="206201at2759"/>
<evidence type="ECO:0000259" key="11">
    <source>
        <dbReference type="Pfam" id="PF02225"/>
    </source>
</evidence>
<dbReference type="InterPro" id="IPR000209">
    <property type="entry name" value="Peptidase_S8/S53_dom"/>
</dbReference>
<accession>A0A835FZS3</accession>
<dbReference type="GO" id="GO:0006508">
    <property type="term" value="P:proteolysis"/>
    <property type="evidence" value="ECO:0007669"/>
    <property type="project" value="UniProtKB-KW"/>
</dbReference>
<feature type="active site" description="Charge relay system" evidence="7 8">
    <location>
        <position position="505"/>
    </location>
</feature>
<dbReference type="InterPro" id="IPR003137">
    <property type="entry name" value="PA_domain"/>
</dbReference>
<proteinExistence type="inferred from homology"/>
<dbReference type="AlphaFoldDB" id="A0A835FZS3"/>
<feature type="domain" description="Inhibitor I9" evidence="12">
    <location>
        <begin position="36"/>
        <end position="123"/>
    </location>
</feature>
<evidence type="ECO:0000256" key="3">
    <source>
        <dbReference type="ARBA" id="ARBA00022729"/>
    </source>
</evidence>
<comment type="caution">
    <text evidence="14">The sequence shown here is derived from an EMBL/GenBank/DDBJ whole genome shotgun (WGS) entry which is preliminary data.</text>
</comment>
<feature type="chain" id="PRO_5032807399" description="Subtilisin-like protease SBT5.3" evidence="9">
    <location>
        <begin position="33"/>
        <end position="739"/>
    </location>
</feature>
<keyword evidence="6" id="KW-0325">Glycoprotein</keyword>
<protein>
    <recommendedName>
        <fullName evidence="16">Subtilisin-like protease SBT5.3</fullName>
    </recommendedName>
</protein>
<dbReference type="SUPFAM" id="SSF52025">
    <property type="entry name" value="PA domain"/>
    <property type="match status" value="1"/>
</dbReference>
<evidence type="ECO:0000256" key="4">
    <source>
        <dbReference type="ARBA" id="ARBA00022801"/>
    </source>
</evidence>
<feature type="domain" description="Peptidase S8/S53" evidence="10">
    <location>
        <begin position="152"/>
        <end position="546"/>
    </location>
</feature>
<dbReference type="InterPro" id="IPR034197">
    <property type="entry name" value="Peptidases_S8_3"/>
</dbReference>
<keyword evidence="3 9" id="KW-0732">Signal</keyword>
<dbReference type="PROSITE" id="PS51892">
    <property type="entry name" value="SUBTILASE"/>
    <property type="match status" value="1"/>
</dbReference>
<keyword evidence="2 8" id="KW-0645">Protease</keyword>
<dbReference type="Pfam" id="PF17766">
    <property type="entry name" value="fn3_6"/>
    <property type="match status" value="1"/>
</dbReference>
<dbReference type="PRINTS" id="PR00723">
    <property type="entry name" value="SUBTILISIN"/>
</dbReference>
<comment type="similarity">
    <text evidence="1 8">Belongs to the peptidase S8 family.</text>
</comment>
<evidence type="ECO:0000313" key="14">
    <source>
        <dbReference type="EMBL" id="KAF8781039.1"/>
    </source>
</evidence>
<keyword evidence="5 8" id="KW-0720">Serine protease</keyword>
<evidence type="ECO:0000313" key="15">
    <source>
        <dbReference type="Proteomes" id="UP000636709"/>
    </source>
</evidence>
<evidence type="ECO:0000256" key="1">
    <source>
        <dbReference type="ARBA" id="ARBA00011073"/>
    </source>
</evidence>
<dbReference type="SUPFAM" id="SSF52743">
    <property type="entry name" value="Subtilisin-like"/>
    <property type="match status" value="1"/>
</dbReference>
<dbReference type="FunFam" id="3.40.50.200:FF:000006">
    <property type="entry name" value="Subtilisin-like protease SBT1.5"/>
    <property type="match status" value="1"/>
</dbReference>
<dbReference type="Pfam" id="PF00082">
    <property type="entry name" value="Peptidase_S8"/>
    <property type="match status" value="1"/>
</dbReference>
<evidence type="ECO:0000256" key="9">
    <source>
        <dbReference type="SAM" id="SignalP"/>
    </source>
</evidence>
<evidence type="ECO:0000256" key="2">
    <source>
        <dbReference type="ARBA" id="ARBA00022670"/>
    </source>
</evidence>
<keyword evidence="4 8" id="KW-0378">Hydrolase</keyword>
<dbReference type="FunFam" id="3.50.30.30:FF:000005">
    <property type="entry name" value="subtilisin-like protease SBT1.5"/>
    <property type="match status" value="1"/>
</dbReference>
<dbReference type="CDD" id="cd02120">
    <property type="entry name" value="PA_subtilisin_like"/>
    <property type="match status" value="1"/>
</dbReference>
<dbReference type="Pfam" id="PF02225">
    <property type="entry name" value="PA"/>
    <property type="match status" value="1"/>
</dbReference>
<feature type="active site" description="Charge relay system" evidence="7 8">
    <location>
        <position position="161"/>
    </location>
</feature>
<dbReference type="Gene3D" id="3.40.50.200">
    <property type="entry name" value="Peptidase S8/S53 domain"/>
    <property type="match status" value="1"/>
</dbReference>
<dbReference type="Pfam" id="PF05922">
    <property type="entry name" value="Inhibitor_I9"/>
    <property type="match status" value="1"/>
</dbReference>
<evidence type="ECO:0000259" key="13">
    <source>
        <dbReference type="Pfam" id="PF17766"/>
    </source>
</evidence>
<dbReference type="EMBL" id="JACEFO010000112">
    <property type="protein sequence ID" value="KAF8781039.1"/>
    <property type="molecule type" value="Genomic_DNA"/>
</dbReference>
<dbReference type="FunFam" id="3.30.70.80:FF:000002">
    <property type="entry name" value="Subtilisin-like protease SBT5.3"/>
    <property type="match status" value="1"/>
</dbReference>
<organism evidence="14 15">
    <name type="scientific">Digitaria exilis</name>
    <dbReference type="NCBI Taxonomy" id="1010633"/>
    <lineage>
        <taxon>Eukaryota</taxon>
        <taxon>Viridiplantae</taxon>
        <taxon>Streptophyta</taxon>
        <taxon>Embryophyta</taxon>
        <taxon>Tracheophyta</taxon>
        <taxon>Spermatophyta</taxon>
        <taxon>Magnoliopsida</taxon>
        <taxon>Liliopsida</taxon>
        <taxon>Poales</taxon>
        <taxon>Poaceae</taxon>
        <taxon>PACMAD clade</taxon>
        <taxon>Panicoideae</taxon>
        <taxon>Panicodae</taxon>
        <taxon>Paniceae</taxon>
        <taxon>Anthephorinae</taxon>
        <taxon>Digitaria</taxon>
    </lineage>
</organism>
<evidence type="ECO:0000256" key="6">
    <source>
        <dbReference type="ARBA" id="ARBA00023180"/>
    </source>
</evidence>
<dbReference type="Proteomes" id="UP000636709">
    <property type="component" value="Unassembled WGS sequence"/>
</dbReference>